<protein>
    <submittedName>
        <fullName evidence="1">Uncharacterized protein</fullName>
    </submittedName>
</protein>
<dbReference type="AlphaFoldDB" id="A0A4S8MSR0"/>
<dbReference type="EMBL" id="ML179045">
    <property type="protein sequence ID" value="THV06022.1"/>
    <property type="molecule type" value="Genomic_DNA"/>
</dbReference>
<sequence>MSALPSVLYSQPAAQDVTTTHAVFDVAKSLAKVTSPEETALFICALQSVSFARILFQVPKVPHFRRLLSSLSNS</sequence>
<accession>A0A4S8MSR0</accession>
<proteinExistence type="predicted"/>
<reference evidence="1 2" key="1">
    <citation type="journal article" date="2019" name="Nat. Ecol. Evol.">
        <title>Megaphylogeny resolves global patterns of mushroom evolution.</title>
        <authorList>
            <person name="Varga T."/>
            <person name="Krizsan K."/>
            <person name="Foldi C."/>
            <person name="Dima B."/>
            <person name="Sanchez-Garcia M."/>
            <person name="Sanchez-Ramirez S."/>
            <person name="Szollosi G.J."/>
            <person name="Szarkandi J.G."/>
            <person name="Papp V."/>
            <person name="Albert L."/>
            <person name="Andreopoulos W."/>
            <person name="Angelini C."/>
            <person name="Antonin V."/>
            <person name="Barry K.W."/>
            <person name="Bougher N.L."/>
            <person name="Buchanan P."/>
            <person name="Buyck B."/>
            <person name="Bense V."/>
            <person name="Catcheside P."/>
            <person name="Chovatia M."/>
            <person name="Cooper J."/>
            <person name="Damon W."/>
            <person name="Desjardin D."/>
            <person name="Finy P."/>
            <person name="Geml J."/>
            <person name="Haridas S."/>
            <person name="Hughes K."/>
            <person name="Justo A."/>
            <person name="Karasinski D."/>
            <person name="Kautmanova I."/>
            <person name="Kiss B."/>
            <person name="Kocsube S."/>
            <person name="Kotiranta H."/>
            <person name="LaButti K.M."/>
            <person name="Lechner B.E."/>
            <person name="Liimatainen K."/>
            <person name="Lipzen A."/>
            <person name="Lukacs Z."/>
            <person name="Mihaltcheva S."/>
            <person name="Morgado L.N."/>
            <person name="Niskanen T."/>
            <person name="Noordeloos M.E."/>
            <person name="Ohm R.A."/>
            <person name="Ortiz-Santana B."/>
            <person name="Ovrebo C."/>
            <person name="Racz N."/>
            <person name="Riley R."/>
            <person name="Savchenko A."/>
            <person name="Shiryaev A."/>
            <person name="Soop K."/>
            <person name="Spirin V."/>
            <person name="Szebenyi C."/>
            <person name="Tomsovsky M."/>
            <person name="Tulloss R.E."/>
            <person name="Uehling J."/>
            <person name="Grigoriev I.V."/>
            <person name="Vagvolgyi C."/>
            <person name="Papp T."/>
            <person name="Martin F.M."/>
            <person name="Miettinen O."/>
            <person name="Hibbett D.S."/>
            <person name="Nagy L.G."/>
        </authorList>
    </citation>
    <scope>NUCLEOTIDE SEQUENCE [LARGE SCALE GENOMIC DNA]</scope>
    <source>
        <strain evidence="1 2">CBS 962.96</strain>
    </source>
</reference>
<name>A0A4S8MSR0_DENBC</name>
<evidence type="ECO:0000313" key="1">
    <source>
        <dbReference type="EMBL" id="THV06022.1"/>
    </source>
</evidence>
<organism evidence="1 2">
    <name type="scientific">Dendrothele bispora (strain CBS 962.96)</name>
    <dbReference type="NCBI Taxonomy" id="1314807"/>
    <lineage>
        <taxon>Eukaryota</taxon>
        <taxon>Fungi</taxon>
        <taxon>Dikarya</taxon>
        <taxon>Basidiomycota</taxon>
        <taxon>Agaricomycotina</taxon>
        <taxon>Agaricomycetes</taxon>
        <taxon>Agaricomycetidae</taxon>
        <taxon>Agaricales</taxon>
        <taxon>Agaricales incertae sedis</taxon>
        <taxon>Dendrothele</taxon>
    </lineage>
</organism>
<keyword evidence="2" id="KW-1185">Reference proteome</keyword>
<dbReference type="Proteomes" id="UP000297245">
    <property type="component" value="Unassembled WGS sequence"/>
</dbReference>
<dbReference type="OrthoDB" id="3222551at2759"/>
<evidence type="ECO:0000313" key="2">
    <source>
        <dbReference type="Proteomes" id="UP000297245"/>
    </source>
</evidence>
<gene>
    <name evidence="1" type="ORF">K435DRAFT_849467</name>
</gene>